<name>A0ABR3F957_9AGAR</name>
<dbReference type="Proteomes" id="UP001465976">
    <property type="component" value="Unassembled WGS sequence"/>
</dbReference>
<protein>
    <submittedName>
        <fullName evidence="2">Uncharacterized protein</fullName>
    </submittedName>
</protein>
<accession>A0ABR3F957</accession>
<gene>
    <name evidence="2" type="ORF">V5O48_010207</name>
</gene>
<evidence type="ECO:0000313" key="2">
    <source>
        <dbReference type="EMBL" id="KAL0571749.1"/>
    </source>
</evidence>
<feature type="compositionally biased region" description="Basic and acidic residues" evidence="1">
    <location>
        <begin position="135"/>
        <end position="150"/>
    </location>
</feature>
<keyword evidence="3" id="KW-1185">Reference proteome</keyword>
<feature type="compositionally biased region" description="Low complexity" evidence="1">
    <location>
        <begin position="198"/>
        <end position="219"/>
    </location>
</feature>
<comment type="caution">
    <text evidence="2">The sequence shown here is derived from an EMBL/GenBank/DDBJ whole genome shotgun (WGS) entry which is preliminary data.</text>
</comment>
<evidence type="ECO:0000313" key="3">
    <source>
        <dbReference type="Proteomes" id="UP001465976"/>
    </source>
</evidence>
<sequence length="268" mass="28718">MLAKLQTQYAVKEKAQAEAAAKQMAKAEAANSRRLIIATITRRIPTALTIFTLENNDLLVQPEENGYEFPVTEADGKPDEFTNPADGILGEQDHELFVEDHQPPTDDNNNELLGAHEDTQWDGGLCPRAIQCKGSETEPDSKPDQPDSHHGQLPPNKHHIKIKGKATAETNSAVPNAAPPKTTLKAFPPPKTTSKALPPKTTSKAPPPKTTSKPVPVSVAVTKPPTGRKSGLKAGKKHVATEDNAAVDNDKYPVRVAGAQKCTCTTPA</sequence>
<reference evidence="2 3" key="1">
    <citation type="submission" date="2024-02" db="EMBL/GenBank/DDBJ databases">
        <title>A draft genome for the cacao thread blight pathogen Marasmius crinis-equi.</title>
        <authorList>
            <person name="Cohen S.P."/>
            <person name="Baruah I.K."/>
            <person name="Amoako-Attah I."/>
            <person name="Bukari Y."/>
            <person name="Meinhardt L.W."/>
            <person name="Bailey B.A."/>
        </authorList>
    </citation>
    <scope>NUCLEOTIDE SEQUENCE [LARGE SCALE GENOMIC DNA]</scope>
    <source>
        <strain evidence="2 3">GH-76</strain>
    </source>
</reference>
<dbReference type="EMBL" id="JBAHYK010000721">
    <property type="protein sequence ID" value="KAL0571749.1"/>
    <property type="molecule type" value="Genomic_DNA"/>
</dbReference>
<organism evidence="2 3">
    <name type="scientific">Marasmius crinis-equi</name>
    <dbReference type="NCBI Taxonomy" id="585013"/>
    <lineage>
        <taxon>Eukaryota</taxon>
        <taxon>Fungi</taxon>
        <taxon>Dikarya</taxon>
        <taxon>Basidiomycota</taxon>
        <taxon>Agaricomycotina</taxon>
        <taxon>Agaricomycetes</taxon>
        <taxon>Agaricomycetidae</taxon>
        <taxon>Agaricales</taxon>
        <taxon>Marasmiineae</taxon>
        <taxon>Marasmiaceae</taxon>
        <taxon>Marasmius</taxon>
    </lineage>
</organism>
<proteinExistence type="predicted"/>
<feature type="region of interest" description="Disordered" evidence="1">
    <location>
        <begin position="99"/>
        <end position="239"/>
    </location>
</feature>
<evidence type="ECO:0000256" key="1">
    <source>
        <dbReference type="SAM" id="MobiDB-lite"/>
    </source>
</evidence>